<protein>
    <submittedName>
        <fullName evidence="5">Putative tail protein</fullName>
    </submittedName>
</protein>
<evidence type="ECO:0000256" key="2">
    <source>
        <dbReference type="SAM" id="Coils"/>
    </source>
</evidence>
<keyword evidence="3" id="KW-0812">Transmembrane</keyword>
<evidence type="ECO:0000256" key="1">
    <source>
        <dbReference type="ARBA" id="ARBA00022612"/>
    </source>
</evidence>
<dbReference type="PANTHER" id="PTHR37813">
    <property type="entry name" value="FELS-2 PROPHAGE PROTEIN"/>
    <property type="match status" value="1"/>
</dbReference>
<evidence type="ECO:0000259" key="4">
    <source>
        <dbReference type="Pfam" id="PF10145"/>
    </source>
</evidence>
<dbReference type="EMBL" id="MT141553">
    <property type="protein sequence ID" value="QJA66312.1"/>
    <property type="molecule type" value="Genomic_DNA"/>
</dbReference>
<proteinExistence type="predicted"/>
<keyword evidence="3" id="KW-0472">Membrane</keyword>
<feature type="domain" description="Phage tail tape measure protein" evidence="4">
    <location>
        <begin position="107"/>
        <end position="293"/>
    </location>
</feature>
<reference evidence="5" key="1">
    <citation type="submission" date="2020-03" db="EMBL/GenBank/DDBJ databases">
        <title>The deep terrestrial virosphere.</title>
        <authorList>
            <person name="Holmfeldt K."/>
            <person name="Nilsson E."/>
            <person name="Simone D."/>
            <person name="Lopez-Fernandez M."/>
            <person name="Wu X."/>
            <person name="de Brujin I."/>
            <person name="Lundin D."/>
            <person name="Andersson A."/>
            <person name="Bertilsson S."/>
            <person name="Dopson M."/>
        </authorList>
    </citation>
    <scope>NUCLEOTIDE SEQUENCE</scope>
    <source>
        <strain evidence="5">MM415B00355</strain>
    </source>
</reference>
<name>A0A6M3JB56_9ZZZZ</name>
<feature type="coiled-coil region" evidence="2">
    <location>
        <begin position="632"/>
        <end position="667"/>
    </location>
</feature>
<gene>
    <name evidence="5" type="ORF">MM415B00355_0012</name>
</gene>
<feature type="transmembrane region" description="Helical" evidence="3">
    <location>
        <begin position="429"/>
        <end position="453"/>
    </location>
</feature>
<accession>A0A6M3JB56</accession>
<sequence length="1358" mass="140487">MPSLIAVIDATRAETGARKFQDAVNRMGGSARAARTDMTGFGAAVDKTAAGSTGAAKKVLALAGAFAGFAAVRGAIKLLIEFEKTMAIVANVQGIDRASRAFEKLEATARNLGARTSFTAKEAAEGLLLLSRAGFSTNEAIAAIPSTLNLAIGGVLELGEASEITANTLRQFSLDAREATRVADALITAANSANTDVRQMAEALKMSGAVAGALGHTVEATAAAIGVLGNSGIQATMAGTALRGVFANLLDSSEKTQGALARLGLTLADVSPATHTLAESMRILRDAGLDVTTAFEIFGNRQAVAALILSRDAEAVEGLTKKIELLKGSAAAAGETVNNTLWGSLKSLVSSLQEATLQAGDAGLAGALRRLSDFSTTVIRDMEGIEKSEDPVVKDWERLIRVAGALVAVRLGVWLASAATGLAAMGSSAVVAGVALGPIVAGALTGVVIYAAFKEEIDGVTRSLKDLAGVKSALPELKDPLAGKDPGAGMHAAYLETQKRIKEMEALDFQREVARLSTIREAEEQRSQEGIARRQAIIDAEVATRTAARDAIAASNAELEREQHLLTLDATQRERAAAIMDVQAAAQAAYATDTETVNRVVAEYVHRLDEVVRLRQFDAERTRRQGEATARLADEQRDQLRIEQRLRDEETRRLETLDETLEGIQRETDLLALSGDERERAAVLLRAQAEAMDEFGNTSEEAAEKISKIEDALEKLDDAKTIRRIADSLGNAFSTALDQLVFDPSGIDWAGLGRGLVNELIFQPLGEQLSDMLFGWLGGNEVDQVDIEAKVVNVNGPGGGGGGAGMTGVHEESTVGGIFDALKEGAQSVWDFFFGDEEAAKTEEEADAATKATERLVGQIQSLGSAATANEAAVKSYNEAVAATSRDGLADPFGPGGPSGTPSMAPWVQGSGGRFSGPAAAPGGYASFAPKARVMANGRPVSVPMPPNPPSIPASQSFIHNPAFRGLPGGAPPAGGTSFGNWFGGRFGGGVNQAWAGMTGEAGNGFWPNVGAFGQGLGQMAGFNGEAFSRAGSGFSTMGQNLFGLAGLGPYGGATAWENLQAAFGAQGAGQALGGTFEALPFPFFGMGTGIGPLGGPGGPGGLAGGGIGPFPGIEGATPFSPPMVSQPIPRIYPPHFGGYSPPIGAEGLSVIPGGPGGLPSTFGPGQWGNDLTMSTSGAQANNSILRMSMMQSALGGAQTPYDLFDPNALLKSRLAGQQYQMGTGAVPPGLAQYLDPSYMGSGGPMGTVGPNWAWLNRFGFGGYPSPIGFANGGVVRSPEYFPAGPGRVGRRGEAGAEGVLPLEQVGGKLGVRAAGMGGGGGLTINYNQTVTTPDADSFRRSRYHHEEDLMRQARRNA</sequence>
<dbReference type="Pfam" id="PF10145">
    <property type="entry name" value="PhageMin_Tail"/>
    <property type="match status" value="1"/>
</dbReference>
<keyword evidence="2" id="KW-0175">Coiled coil</keyword>
<keyword evidence="1" id="KW-1188">Viral release from host cell</keyword>
<feature type="transmembrane region" description="Helical" evidence="3">
    <location>
        <begin position="399"/>
        <end position="417"/>
    </location>
</feature>
<evidence type="ECO:0000256" key="3">
    <source>
        <dbReference type="SAM" id="Phobius"/>
    </source>
</evidence>
<organism evidence="5">
    <name type="scientific">viral metagenome</name>
    <dbReference type="NCBI Taxonomy" id="1070528"/>
    <lineage>
        <taxon>unclassified sequences</taxon>
        <taxon>metagenomes</taxon>
        <taxon>organismal metagenomes</taxon>
    </lineage>
</organism>
<evidence type="ECO:0000313" key="5">
    <source>
        <dbReference type="EMBL" id="QJA66312.1"/>
    </source>
</evidence>
<dbReference type="NCBIfam" id="TIGR01760">
    <property type="entry name" value="tape_meas_TP901"/>
    <property type="match status" value="1"/>
</dbReference>
<dbReference type="InterPro" id="IPR010090">
    <property type="entry name" value="Phage_tape_meas"/>
</dbReference>
<keyword evidence="3" id="KW-1133">Transmembrane helix</keyword>
<dbReference type="PANTHER" id="PTHR37813:SF1">
    <property type="entry name" value="FELS-2 PROPHAGE PROTEIN"/>
    <property type="match status" value="1"/>
</dbReference>